<dbReference type="AlphaFoldDB" id="A0A0U2IV09"/>
<protein>
    <submittedName>
        <fullName evidence="2">TraJ</fullName>
    </submittedName>
</protein>
<accession>A0A0U2IV09</accession>
<dbReference type="Pfam" id="PF21983">
    <property type="entry name" value="NikA-like"/>
    <property type="match status" value="1"/>
</dbReference>
<dbReference type="EMBL" id="KT950740">
    <property type="protein sequence ID" value="ALS39150.1"/>
    <property type="molecule type" value="Genomic_DNA"/>
</dbReference>
<evidence type="ECO:0000313" key="1">
    <source>
        <dbReference type="EMBL" id="ALS39150.1"/>
    </source>
</evidence>
<geneLocation type="plasmid" evidence="1">
    <name>pJM50</name>
</geneLocation>
<name>A0A0U2IV09_ECOLX</name>
<dbReference type="EMBL" id="KT950741">
    <property type="protein sequence ID" value="ALS39160.1"/>
    <property type="molecule type" value="Genomic_DNA"/>
</dbReference>
<organism evidence="2">
    <name type="scientific">Escherichia coli</name>
    <dbReference type="NCBI Taxonomy" id="562"/>
    <lineage>
        <taxon>Bacteria</taxon>
        <taxon>Pseudomonadati</taxon>
        <taxon>Pseudomonadota</taxon>
        <taxon>Gammaproteobacteria</taxon>
        <taxon>Enterobacterales</taxon>
        <taxon>Enterobacteriaceae</taxon>
        <taxon>Escherichia</taxon>
    </lineage>
</organism>
<proteinExistence type="predicted"/>
<keyword evidence="2" id="KW-0614">Plasmid</keyword>
<evidence type="ECO:0000313" key="2">
    <source>
        <dbReference type="EMBL" id="ALS39160.1"/>
    </source>
</evidence>
<reference evidence="2" key="1">
    <citation type="submission" date="2015-10" db="EMBL/GenBank/DDBJ databases">
        <title>Effective heterologous utilization of chloromethane and dichloromethane is uncorrelated in Methylobacterium species.</title>
        <authorList>
            <person name="Michener J.K."/>
            <person name="Vuilleumier S."/>
            <person name="Bringel F."/>
            <person name="Marx C.J."/>
        </authorList>
    </citation>
    <scope>NUCLEOTIDE SEQUENCE</scope>
    <source>
        <strain evidence="2">10-Beta</strain>
        <plasmid evidence="2">pJM105</plasmid>
        <plasmid evidence="1">pJM50</plasmid>
    </source>
</reference>
<sequence>MADETKPTRKGSPPIKVYCLPDERRAIEEKAAAAGMSL</sequence>
<dbReference type="InterPro" id="IPR053842">
    <property type="entry name" value="NikA-like"/>
</dbReference>
<geneLocation type="plasmid" evidence="2">
    <name>pJM105</name>
</geneLocation>
<gene>
    <name evidence="1" type="primary">traJ'</name>
</gene>